<keyword evidence="2 5" id="KW-0479">Metal-binding</keyword>
<dbReference type="HAMAP" id="MF_01206">
    <property type="entry name" value="MsrP"/>
    <property type="match status" value="1"/>
</dbReference>
<dbReference type="RefSeq" id="WP_254745459.1">
    <property type="nucleotide sequence ID" value="NZ_JANCLU010000023.1"/>
</dbReference>
<sequence>MSMRALTGLKPIPPSEITPREVFLDRRRFLAGATAAAAGLGTAAPALAEEMAMKLPAARNAAFSTTDAPTAKKIITGYNNFYEFGMGKSDPAASASKMSVRPWTIEIGGAVEKPRTIGIEEVMRLPLEERVYRFRCVEAWSMVAPWIGVEFNKLAALVGPTSKAKYVRFTSVVQPSVMSGVRAEVIDFPYVEGLRIDEAMHPLTILAVGLYGETLPNQNGAPVRVIVPWKYGFKSAKSIVRIDFVEDQPRSTWMKLQPSEYGFYSNVNPAVDHPRWSQARERRLPDFFASTPTLPFNGYADQVASLYAGMDLKKFF</sequence>
<dbReference type="PROSITE" id="PS51318">
    <property type="entry name" value="TAT"/>
    <property type="match status" value="1"/>
</dbReference>
<dbReference type="Proteomes" id="UP001205890">
    <property type="component" value="Unassembled WGS sequence"/>
</dbReference>
<gene>
    <name evidence="5 7" type="primary">msrP</name>
    <name evidence="7" type="ORF">NK718_18795</name>
</gene>
<protein>
    <recommendedName>
        <fullName evidence="5">Protein-methionine-sulfoxide reductase catalytic subunit MsrP</fullName>
        <ecNumber evidence="5">1.8.5.-</ecNumber>
    </recommendedName>
</protein>
<comment type="cofactor">
    <cofactor evidence="5">
        <name>Mo-molybdopterin</name>
        <dbReference type="ChEBI" id="CHEBI:71302"/>
    </cofactor>
    <text evidence="5">Binds 1 Mo-molybdopterin (Mo-MPT) cofactor per subunit.</text>
</comment>
<evidence type="ECO:0000259" key="6">
    <source>
        <dbReference type="Pfam" id="PF00174"/>
    </source>
</evidence>
<dbReference type="NCBIfam" id="TIGR01409">
    <property type="entry name" value="TAT_signal_seq"/>
    <property type="match status" value="1"/>
</dbReference>
<comment type="subunit">
    <text evidence="5">Heterodimer of a catalytic subunit (MsrP) and a heme-binding subunit (MsrQ).</text>
</comment>
<comment type="function">
    <text evidence="5">Part of the MsrPQ system that repairs oxidized periplasmic proteins containing methionine sulfoxide residues (Met-O), using respiratory chain electrons. Thus protects these proteins from oxidative-stress damage caused by reactive species of oxygen and chlorine generated by the host defense mechanisms. MsrPQ is essential for the maintenance of envelope integrity under bleach stress, rescuing a wide series of structurally unrelated periplasmic proteins from methionine oxidation. The catalytic subunit MsrP is non-stereospecific, being able to reduce both (R-) and (S-) diastereoisomers of methionine sulfoxide.</text>
</comment>
<dbReference type="InterPro" id="IPR019546">
    <property type="entry name" value="TAT_signal_bac_arc"/>
</dbReference>
<name>A0ABT1LK00_9HYPH</name>
<dbReference type="PANTHER" id="PTHR43032">
    <property type="entry name" value="PROTEIN-METHIONINE-SULFOXIDE REDUCTASE"/>
    <property type="match status" value="1"/>
</dbReference>
<comment type="catalytic activity">
    <reaction evidence="5">
        <text>L-methionyl-[protein] + a quinone + H2O = L-methionyl-(S)-S-oxide-[protein] + a quinol</text>
        <dbReference type="Rhea" id="RHEA:51292"/>
        <dbReference type="Rhea" id="RHEA-COMP:12313"/>
        <dbReference type="Rhea" id="RHEA-COMP:12315"/>
        <dbReference type="ChEBI" id="CHEBI:15377"/>
        <dbReference type="ChEBI" id="CHEBI:16044"/>
        <dbReference type="ChEBI" id="CHEBI:24646"/>
        <dbReference type="ChEBI" id="CHEBI:44120"/>
        <dbReference type="ChEBI" id="CHEBI:132124"/>
    </reaction>
</comment>
<comment type="catalytic activity">
    <reaction evidence="5">
        <text>L-methionyl-[protein] + a quinone + H2O = L-methionyl-(R)-S-oxide-[protein] + a quinol</text>
        <dbReference type="Rhea" id="RHEA:51296"/>
        <dbReference type="Rhea" id="RHEA-COMP:12313"/>
        <dbReference type="Rhea" id="RHEA-COMP:12314"/>
        <dbReference type="ChEBI" id="CHEBI:15377"/>
        <dbReference type="ChEBI" id="CHEBI:16044"/>
        <dbReference type="ChEBI" id="CHEBI:24646"/>
        <dbReference type="ChEBI" id="CHEBI:45764"/>
        <dbReference type="ChEBI" id="CHEBI:132124"/>
    </reaction>
</comment>
<proteinExistence type="inferred from homology"/>
<evidence type="ECO:0000256" key="1">
    <source>
        <dbReference type="ARBA" id="ARBA00022505"/>
    </source>
</evidence>
<evidence type="ECO:0000256" key="2">
    <source>
        <dbReference type="ARBA" id="ARBA00022723"/>
    </source>
</evidence>
<dbReference type="EMBL" id="JANCLU010000023">
    <property type="protein sequence ID" value="MCP8940578.1"/>
    <property type="molecule type" value="Genomic_DNA"/>
</dbReference>
<feature type="binding site" evidence="5">
    <location>
        <position position="79"/>
    </location>
    <ligand>
        <name>Mo-molybdopterin</name>
        <dbReference type="ChEBI" id="CHEBI:71302"/>
    </ligand>
</feature>
<dbReference type="InterPro" id="IPR022867">
    <property type="entry name" value="MsrP"/>
</dbReference>
<organism evidence="7 8">
    <name type="scientific">Alsobacter ponti</name>
    <dbReference type="NCBI Taxonomy" id="2962936"/>
    <lineage>
        <taxon>Bacteria</taxon>
        <taxon>Pseudomonadati</taxon>
        <taxon>Pseudomonadota</taxon>
        <taxon>Alphaproteobacteria</taxon>
        <taxon>Hyphomicrobiales</taxon>
        <taxon>Alsobacteraceae</taxon>
        <taxon>Alsobacter</taxon>
    </lineage>
</organism>
<dbReference type="InterPro" id="IPR000572">
    <property type="entry name" value="OxRdtase_Mopterin-bd_dom"/>
</dbReference>
<dbReference type="InterPro" id="IPR036374">
    <property type="entry name" value="OxRdtase_Mopterin-bd_sf"/>
</dbReference>
<feature type="binding site" evidence="5">
    <location>
        <position position="171"/>
    </location>
    <ligand>
        <name>Mo-molybdopterin</name>
        <dbReference type="ChEBI" id="CHEBI:71302"/>
    </ligand>
</feature>
<comment type="PTM">
    <text evidence="5">Predicted to be exported by the Tat system. The position of the signal peptide cleavage has not been experimentally proven.</text>
</comment>
<dbReference type="EC" id="1.8.5.-" evidence="5"/>
<dbReference type="NCBIfam" id="NF003767">
    <property type="entry name" value="PRK05363.1"/>
    <property type="match status" value="1"/>
</dbReference>
<accession>A0ABT1LK00</accession>
<dbReference type="InterPro" id="IPR006311">
    <property type="entry name" value="TAT_signal"/>
</dbReference>
<keyword evidence="8" id="KW-1185">Reference proteome</keyword>
<dbReference type="Gene3D" id="3.90.420.10">
    <property type="entry name" value="Oxidoreductase, molybdopterin-binding domain"/>
    <property type="match status" value="1"/>
</dbReference>
<evidence type="ECO:0000256" key="4">
    <source>
        <dbReference type="ARBA" id="ARBA00023002"/>
    </source>
</evidence>
<feature type="binding site" evidence="5">
    <location>
        <begin position="235"/>
        <end position="237"/>
    </location>
    <ligand>
        <name>Mo-molybdopterin</name>
        <dbReference type="ChEBI" id="CHEBI:71302"/>
    </ligand>
</feature>
<comment type="similarity">
    <text evidence="5">Belongs to the MsrP family.</text>
</comment>
<dbReference type="PANTHER" id="PTHR43032:SF3">
    <property type="entry name" value="PROTEIN-METHIONINE-SULFOXIDE REDUCTASE CATALYTIC SUBUNIT MSRP"/>
    <property type="match status" value="1"/>
</dbReference>
<comment type="caution">
    <text evidence="7">The sequence shown here is derived from an EMBL/GenBank/DDBJ whole genome shotgun (WGS) entry which is preliminary data.</text>
</comment>
<feature type="binding site" evidence="5">
    <location>
        <position position="136"/>
    </location>
    <ligand>
        <name>Mo-molybdopterin</name>
        <dbReference type="ChEBI" id="CHEBI:71302"/>
    </ligand>
    <ligandPart>
        <name>Mo</name>
        <dbReference type="ChEBI" id="CHEBI:28685"/>
    </ligandPart>
</feature>
<dbReference type="Pfam" id="PF00174">
    <property type="entry name" value="Oxidored_molyb"/>
    <property type="match status" value="1"/>
</dbReference>
<reference evidence="7 8" key="1">
    <citation type="submission" date="2022-07" db="EMBL/GenBank/DDBJ databases">
        <authorList>
            <person name="Li W.-J."/>
            <person name="Deng Q.-Q."/>
        </authorList>
    </citation>
    <scope>NUCLEOTIDE SEQUENCE [LARGE SCALE GENOMIC DNA]</scope>
    <source>
        <strain evidence="7 8">SYSU M60028</strain>
    </source>
</reference>
<feature type="binding site" evidence="5">
    <location>
        <begin position="82"/>
        <end position="83"/>
    </location>
    <ligand>
        <name>Mo-molybdopterin</name>
        <dbReference type="ChEBI" id="CHEBI:71302"/>
    </ligand>
</feature>
<keyword evidence="4 5" id="KW-0560">Oxidoreductase</keyword>
<evidence type="ECO:0000256" key="5">
    <source>
        <dbReference type="HAMAP-Rule" id="MF_01206"/>
    </source>
</evidence>
<evidence type="ECO:0000313" key="7">
    <source>
        <dbReference type="EMBL" id="MCP8940578.1"/>
    </source>
</evidence>
<evidence type="ECO:0000256" key="3">
    <source>
        <dbReference type="ARBA" id="ARBA00022729"/>
    </source>
</evidence>
<keyword evidence="1 5" id="KW-0500">Molybdenum</keyword>
<dbReference type="SUPFAM" id="SSF56524">
    <property type="entry name" value="Oxidoreductase molybdopterin-binding domain"/>
    <property type="match status" value="1"/>
</dbReference>
<keyword evidence="3 5" id="KW-0732">Signal</keyword>
<feature type="binding site" evidence="5">
    <location>
        <position position="224"/>
    </location>
    <ligand>
        <name>Mo-molybdopterin</name>
        <dbReference type="ChEBI" id="CHEBI:71302"/>
    </ligand>
</feature>
<dbReference type="GO" id="GO:0016491">
    <property type="term" value="F:oxidoreductase activity"/>
    <property type="evidence" value="ECO:0007669"/>
    <property type="project" value="UniProtKB-KW"/>
</dbReference>
<evidence type="ECO:0000313" key="8">
    <source>
        <dbReference type="Proteomes" id="UP001205890"/>
    </source>
</evidence>
<feature type="domain" description="Oxidoreductase molybdopterin-binding" evidence="6">
    <location>
        <begin position="98"/>
        <end position="253"/>
    </location>
</feature>
<feature type="binding site" evidence="5">
    <location>
        <position position="219"/>
    </location>
    <ligand>
        <name>Mo-molybdopterin</name>
        <dbReference type="ChEBI" id="CHEBI:71302"/>
    </ligand>
</feature>